<evidence type="ECO:0000313" key="2">
    <source>
        <dbReference type="Proteomes" id="UP000034048"/>
    </source>
</evidence>
<dbReference type="Proteomes" id="UP000034048">
    <property type="component" value="Unassembled WGS sequence"/>
</dbReference>
<dbReference type="AlphaFoldDB" id="A0A0G0NH01"/>
<name>A0A0G0NH01_9BACT</name>
<reference evidence="1 2" key="1">
    <citation type="journal article" date="2015" name="Nature">
        <title>rRNA introns, odd ribosomes, and small enigmatic genomes across a large radiation of phyla.</title>
        <authorList>
            <person name="Brown C.T."/>
            <person name="Hug L.A."/>
            <person name="Thomas B.C."/>
            <person name="Sharon I."/>
            <person name="Castelle C.J."/>
            <person name="Singh A."/>
            <person name="Wilkins M.J."/>
            <person name="Williams K.H."/>
            <person name="Banfield J.F."/>
        </authorList>
    </citation>
    <scope>NUCLEOTIDE SEQUENCE [LARGE SCALE GENOMIC DNA]</scope>
</reference>
<comment type="caution">
    <text evidence="1">The sequence shown here is derived from an EMBL/GenBank/DDBJ whole genome shotgun (WGS) entry which is preliminary data.</text>
</comment>
<dbReference type="Gene3D" id="1.10.3290.10">
    <property type="entry name" value="Fido-like domain"/>
    <property type="match status" value="1"/>
</dbReference>
<dbReference type="InterPro" id="IPR036597">
    <property type="entry name" value="Fido-like_dom_sf"/>
</dbReference>
<proteinExistence type="predicted"/>
<sequence length="86" mass="9915">MKKRIGETSYKETAFGILSRSKLIPLEIEGIKRAWDFVIGRSEKGRINITADFIKKLHDVGFKWIFPESGGKFRKIEVTVSKFLLI</sequence>
<gene>
    <name evidence="1" type="ORF">UT42_C0002G0005</name>
</gene>
<accession>A0A0G0NH01</accession>
<organism evidence="1 2">
    <name type="scientific">Candidatus Falkowbacteria bacterium GW2011_GWA2_39_24</name>
    <dbReference type="NCBI Taxonomy" id="1618634"/>
    <lineage>
        <taxon>Bacteria</taxon>
        <taxon>Candidatus Falkowiibacteriota</taxon>
    </lineage>
</organism>
<evidence type="ECO:0000313" key="1">
    <source>
        <dbReference type="EMBL" id="KKR15424.1"/>
    </source>
</evidence>
<dbReference type="EMBL" id="LBWS01000002">
    <property type="protein sequence ID" value="KKR15424.1"/>
    <property type="molecule type" value="Genomic_DNA"/>
</dbReference>
<protein>
    <submittedName>
        <fullName evidence="1">Uncharacterized protein</fullName>
    </submittedName>
</protein>
<dbReference type="SUPFAM" id="SSF140931">
    <property type="entry name" value="Fic-like"/>
    <property type="match status" value="1"/>
</dbReference>